<gene>
    <name evidence="3" type="ORF">A3B56_03330</name>
</gene>
<evidence type="ECO:0000313" key="4">
    <source>
        <dbReference type="Proteomes" id="UP000178486"/>
    </source>
</evidence>
<dbReference type="Gene3D" id="3.40.50.720">
    <property type="entry name" value="NAD(P)-binding Rossmann-like Domain"/>
    <property type="match status" value="1"/>
</dbReference>
<reference evidence="3 4" key="1">
    <citation type="journal article" date="2016" name="Nat. Commun.">
        <title>Thousands of microbial genomes shed light on interconnected biogeochemical processes in an aquifer system.</title>
        <authorList>
            <person name="Anantharaman K."/>
            <person name="Brown C.T."/>
            <person name="Hug L.A."/>
            <person name="Sharon I."/>
            <person name="Castelle C.J."/>
            <person name="Probst A.J."/>
            <person name="Thomas B.C."/>
            <person name="Singh A."/>
            <person name="Wilkins M.J."/>
            <person name="Karaoz U."/>
            <person name="Brodie E.L."/>
            <person name="Williams K.H."/>
            <person name="Hubbard S.S."/>
            <person name="Banfield J.F."/>
        </authorList>
    </citation>
    <scope>NUCLEOTIDE SEQUENCE [LARGE SCALE GENOMIC DNA]</scope>
</reference>
<dbReference type="InterPro" id="IPR001509">
    <property type="entry name" value="Epimerase_deHydtase"/>
</dbReference>
<dbReference type="Pfam" id="PF01370">
    <property type="entry name" value="Epimerase"/>
    <property type="match status" value="1"/>
</dbReference>
<protein>
    <recommendedName>
        <fullName evidence="2">NAD-dependent epimerase/dehydratase domain-containing protein</fullName>
    </recommendedName>
</protein>
<comment type="similarity">
    <text evidence="1">Belongs to the NAD(P)-dependent epimerase/dehydratase family.</text>
</comment>
<feature type="domain" description="NAD-dependent epimerase/dehydratase" evidence="2">
    <location>
        <begin position="6"/>
        <end position="242"/>
    </location>
</feature>
<dbReference type="AlphaFoldDB" id="A0A1F7JBK4"/>
<name>A0A1F7JBK4_9BACT</name>
<sequence length="260" mass="28823">MKDKKILITGGTGFIGSWLAEMLYKKNKVTLFDNGRRNALQYVSADVRNNVDLVTGDIRNMNNVERVTKNQDIIFHLAAIAGASSYEKDPLLTLHVNLFGTENILKSVVNTSLQHMIIFSSSEVYGAHAHGVSEHDSTTIGPVYEGRWSYAISKLASDHVAFAYYKKHNVPITIVRPFNVYGPRQVGEGAIVNMMKTLIVENTVYVSGDGSQKRAWCYITDFLDAINRVLRKKAIGECFNIGNPSAYCSMSDMAALISGF</sequence>
<evidence type="ECO:0000259" key="2">
    <source>
        <dbReference type="Pfam" id="PF01370"/>
    </source>
</evidence>
<dbReference type="EMBL" id="MGAU01000070">
    <property type="protein sequence ID" value="OGK52987.1"/>
    <property type="molecule type" value="Genomic_DNA"/>
</dbReference>
<dbReference type="InterPro" id="IPR036291">
    <property type="entry name" value="NAD(P)-bd_dom_sf"/>
</dbReference>
<evidence type="ECO:0000313" key="3">
    <source>
        <dbReference type="EMBL" id="OGK52987.1"/>
    </source>
</evidence>
<dbReference type="Proteomes" id="UP000178486">
    <property type="component" value="Unassembled WGS sequence"/>
</dbReference>
<evidence type="ECO:0000256" key="1">
    <source>
        <dbReference type="ARBA" id="ARBA00007637"/>
    </source>
</evidence>
<dbReference type="PANTHER" id="PTHR43000">
    <property type="entry name" value="DTDP-D-GLUCOSE 4,6-DEHYDRATASE-RELATED"/>
    <property type="match status" value="1"/>
</dbReference>
<proteinExistence type="inferred from homology"/>
<feature type="non-terminal residue" evidence="3">
    <location>
        <position position="260"/>
    </location>
</feature>
<accession>A0A1F7JBK4</accession>
<dbReference type="SUPFAM" id="SSF51735">
    <property type="entry name" value="NAD(P)-binding Rossmann-fold domains"/>
    <property type="match status" value="1"/>
</dbReference>
<comment type="caution">
    <text evidence="3">The sequence shown here is derived from an EMBL/GenBank/DDBJ whole genome shotgun (WGS) entry which is preliminary data.</text>
</comment>
<organism evidence="3 4">
    <name type="scientific">Candidatus Roizmanbacteria bacterium RIFCSPLOWO2_01_FULL_45_11</name>
    <dbReference type="NCBI Taxonomy" id="1802070"/>
    <lineage>
        <taxon>Bacteria</taxon>
        <taxon>Candidatus Roizmaniibacteriota</taxon>
    </lineage>
</organism>